<dbReference type="Proteomes" id="UP000622552">
    <property type="component" value="Unassembled WGS sequence"/>
</dbReference>
<sequence length="705" mass="73327">MDSPLTHFLDLLAREAPAVEFERPGLDARLAGAPVSELAALDRDKAVALRVRALLERRRAREAELSALFDTVADLATLRDTDAVLEAIVRRARKLLGTDVAYLTLTDPERGDTYMRVTDGSVSARFQRLRLSMGAGLGGLVAQLAAPYETANYPQDQRFRHTGEIDAGVAEEGIVAILGVPLKLGPQVIGVLYAANRTARPFAREEVTLLSSLAAHAAVAIDNARLLAETRAALRELSAANTAVRQHSDAVERAAEAHDRLADLILRGGDVEELARTVAGILHGPLAVLDADGRPLVAIGDFHPVPAPGPSSGGTGPGLRRGPGSAARGESGSPPRPVADPGSGWETAPGPADVRDGPGAPGTEGLRDAVRGGGLVDAAPGGQAGLLDGLGDVVARSRSLGRAVRDGDLWVSAVGTGTEGLCALVLRSAADLTEADQRIFERAAVVTALLLLSRRNAADAESRVRGELLDELISRPDPANARDRARRLGLDLDRPHVVLVLAGTDDARQRAASWAAAEAAAHGGLSGHRDGREVLLLPGNDPGTAARRAAHDLGAVLRTPVTAGAAGPVTGPAAVRGGYAEAHRCASALLLLGRAGEGAGPADLGFVGLLLGAGRDVGSFVADTLGPVLDYDARRATLLVATLSAYFASGGSPARSAGVLHVHVNTVNQRLDRIGQLLGADWQRPDRVLQIQLALQLHELRESLE</sequence>
<dbReference type="Gene3D" id="3.30.450.40">
    <property type="match status" value="1"/>
</dbReference>
<dbReference type="AlphaFoldDB" id="A0A8J7GCJ8"/>
<dbReference type="InterPro" id="IPR029016">
    <property type="entry name" value="GAF-like_dom_sf"/>
</dbReference>
<dbReference type="RefSeq" id="WP_197002285.1">
    <property type="nucleotide sequence ID" value="NZ_BONS01000003.1"/>
</dbReference>
<comment type="similarity">
    <text evidence="1">Belongs to the CdaR family.</text>
</comment>
<dbReference type="EMBL" id="JADOUF010000001">
    <property type="protein sequence ID" value="MBG6135131.1"/>
    <property type="molecule type" value="Genomic_DNA"/>
</dbReference>
<keyword evidence="5" id="KW-1185">Reference proteome</keyword>
<feature type="domain" description="GAF" evidence="3">
    <location>
        <begin position="80"/>
        <end position="231"/>
    </location>
</feature>
<dbReference type="Gene3D" id="1.10.10.2840">
    <property type="entry name" value="PucR C-terminal helix-turn-helix domain"/>
    <property type="match status" value="1"/>
</dbReference>
<accession>A0A8J7GCJ8</accession>
<gene>
    <name evidence="4" type="ORF">IW245_001325</name>
</gene>
<dbReference type="PANTHER" id="PTHR33744">
    <property type="entry name" value="CARBOHYDRATE DIACID REGULATOR"/>
    <property type="match status" value="1"/>
</dbReference>
<dbReference type="Pfam" id="PF13556">
    <property type="entry name" value="HTH_30"/>
    <property type="match status" value="1"/>
</dbReference>
<evidence type="ECO:0000313" key="5">
    <source>
        <dbReference type="Proteomes" id="UP000622552"/>
    </source>
</evidence>
<dbReference type="Pfam" id="PF01590">
    <property type="entry name" value="GAF"/>
    <property type="match status" value="1"/>
</dbReference>
<feature type="region of interest" description="Disordered" evidence="2">
    <location>
        <begin position="302"/>
        <end position="374"/>
    </location>
</feature>
<evidence type="ECO:0000313" key="4">
    <source>
        <dbReference type="EMBL" id="MBG6135131.1"/>
    </source>
</evidence>
<dbReference type="SUPFAM" id="SSF55781">
    <property type="entry name" value="GAF domain-like"/>
    <property type="match status" value="1"/>
</dbReference>
<comment type="caution">
    <text evidence="4">The sequence shown here is derived from an EMBL/GenBank/DDBJ whole genome shotgun (WGS) entry which is preliminary data.</text>
</comment>
<organism evidence="4 5">
    <name type="scientific">Longispora fulva</name>
    <dbReference type="NCBI Taxonomy" id="619741"/>
    <lineage>
        <taxon>Bacteria</taxon>
        <taxon>Bacillati</taxon>
        <taxon>Actinomycetota</taxon>
        <taxon>Actinomycetes</taxon>
        <taxon>Micromonosporales</taxon>
        <taxon>Micromonosporaceae</taxon>
        <taxon>Longispora</taxon>
    </lineage>
</organism>
<evidence type="ECO:0000259" key="3">
    <source>
        <dbReference type="SMART" id="SM00065"/>
    </source>
</evidence>
<name>A0A8J7GCJ8_9ACTN</name>
<evidence type="ECO:0000256" key="2">
    <source>
        <dbReference type="SAM" id="MobiDB-lite"/>
    </source>
</evidence>
<evidence type="ECO:0000256" key="1">
    <source>
        <dbReference type="ARBA" id="ARBA00006754"/>
    </source>
</evidence>
<dbReference type="PANTHER" id="PTHR33744:SF1">
    <property type="entry name" value="DNA-BINDING TRANSCRIPTIONAL ACTIVATOR ADER"/>
    <property type="match status" value="1"/>
</dbReference>
<dbReference type="InterPro" id="IPR025736">
    <property type="entry name" value="PucR_C-HTH_dom"/>
</dbReference>
<dbReference type="Pfam" id="PF17853">
    <property type="entry name" value="GGDEF_2"/>
    <property type="match status" value="1"/>
</dbReference>
<proteinExistence type="inferred from homology"/>
<dbReference type="SMART" id="SM00065">
    <property type="entry name" value="GAF"/>
    <property type="match status" value="1"/>
</dbReference>
<reference evidence="4" key="1">
    <citation type="submission" date="2020-11" db="EMBL/GenBank/DDBJ databases">
        <title>Sequencing the genomes of 1000 actinobacteria strains.</title>
        <authorList>
            <person name="Klenk H.-P."/>
        </authorList>
    </citation>
    <scope>NUCLEOTIDE SEQUENCE</scope>
    <source>
        <strain evidence="4">DSM 45356</strain>
    </source>
</reference>
<feature type="compositionally biased region" description="Gly residues" evidence="2">
    <location>
        <begin position="311"/>
        <end position="321"/>
    </location>
</feature>
<dbReference type="InterPro" id="IPR003018">
    <property type="entry name" value="GAF"/>
</dbReference>
<dbReference type="InterPro" id="IPR042070">
    <property type="entry name" value="PucR_C-HTH_sf"/>
</dbReference>
<dbReference type="InterPro" id="IPR041522">
    <property type="entry name" value="CdaR_GGDEF"/>
</dbReference>
<protein>
    <submittedName>
        <fullName evidence="4">Sugar diacid utilization regulator/uncharacterized protein YigA (DUF484 family)</fullName>
    </submittedName>
</protein>
<dbReference type="InterPro" id="IPR051448">
    <property type="entry name" value="CdaR-like_regulators"/>
</dbReference>